<organism evidence="1 2">
    <name type="scientific">Candidatus Nomurabacteria bacterium GW2011_GWB1_44_12</name>
    <dbReference type="NCBI Taxonomy" id="1618748"/>
    <lineage>
        <taxon>Bacteria</taxon>
        <taxon>Candidatus Nomuraibacteriota</taxon>
    </lineage>
</organism>
<dbReference type="AlphaFoldDB" id="A0A837I8B5"/>
<dbReference type="SUPFAM" id="SSF53254">
    <property type="entry name" value="Phosphoglycerate mutase-like"/>
    <property type="match status" value="1"/>
</dbReference>
<sequence length="202" mass="22714">MIKEVLLITPGRYDSDEYGTKFKKGEVVPNEYRLTPKGIEDACWLGDNINKSKSTPSFIFSTKEEMCIQTALIIAGRVTSIQNIPAAITGKPINGRGAFLSRGPEFTTYNEKIDCFWMRLREAFKTDDGIRRYFYDLQVIPNDVEQIALISTPAFDGAFNKCKSSSGGKSHPLWICPVIYKFDVAKQSLDELVPYDGRFGCV</sequence>
<comment type="caution">
    <text evidence="1">The sequence shown here is derived from an EMBL/GenBank/DDBJ whole genome shotgun (WGS) entry which is preliminary data.</text>
</comment>
<proteinExistence type="predicted"/>
<gene>
    <name evidence="1" type="ORF">UW25_C0001G0006</name>
</gene>
<evidence type="ECO:0000313" key="1">
    <source>
        <dbReference type="EMBL" id="KKT37198.1"/>
    </source>
</evidence>
<accession>A0A837I8B5</accession>
<dbReference type="Proteomes" id="UP000033815">
    <property type="component" value="Unassembled WGS sequence"/>
</dbReference>
<evidence type="ECO:0000313" key="2">
    <source>
        <dbReference type="Proteomes" id="UP000033815"/>
    </source>
</evidence>
<protein>
    <submittedName>
        <fullName evidence="1">Uncharacterized protein</fullName>
    </submittedName>
</protein>
<dbReference type="InterPro" id="IPR029033">
    <property type="entry name" value="His_PPase_superfam"/>
</dbReference>
<dbReference type="EMBL" id="LCHP01000001">
    <property type="protein sequence ID" value="KKT37198.1"/>
    <property type="molecule type" value="Genomic_DNA"/>
</dbReference>
<name>A0A837I8B5_9BACT</name>
<reference evidence="1 2" key="1">
    <citation type="journal article" date="2015" name="Nature">
        <title>rRNA introns, odd ribosomes, and small enigmatic genomes across a large radiation of phyla.</title>
        <authorList>
            <person name="Brown C.T."/>
            <person name="Hug L.A."/>
            <person name="Thomas B.C."/>
            <person name="Sharon I."/>
            <person name="Castelle C.J."/>
            <person name="Singh A."/>
            <person name="Wilkins M.J."/>
            <person name="Williams K.H."/>
            <person name="Banfield J.F."/>
        </authorList>
    </citation>
    <scope>NUCLEOTIDE SEQUENCE [LARGE SCALE GENOMIC DNA]</scope>
</reference>